<evidence type="ECO:0000256" key="1">
    <source>
        <dbReference type="SAM" id="SignalP"/>
    </source>
</evidence>
<keyword evidence="1" id="KW-0732">Signal</keyword>
<organism evidence="3 4">
    <name type="scientific">Ruegeria halocynthiae</name>
    <dbReference type="NCBI Taxonomy" id="985054"/>
    <lineage>
        <taxon>Bacteria</taxon>
        <taxon>Pseudomonadati</taxon>
        <taxon>Pseudomonadota</taxon>
        <taxon>Alphaproteobacteria</taxon>
        <taxon>Rhodobacterales</taxon>
        <taxon>Roseobacteraceae</taxon>
        <taxon>Ruegeria</taxon>
    </lineage>
</organism>
<dbReference type="InterPro" id="IPR027372">
    <property type="entry name" value="Phytase-like_dom"/>
</dbReference>
<sequence length="294" mass="32370">MHCRSAVQLIAALLLASSAGAVESKMAKHLGSFVWRHGADWFGGFSAIHVADNGRGLIVLSDRAVLIKAQVDREGVQIVRATVTGHWPVLSSKGRNLPGYVGDSEGIAMAPDGGMYISFEGIHRVAYYPAPGARARVLPRPRAFNAFEGNGSFEALAIDDQGWLYALPEKNRTENGAIPVYRWNGRTWSTPFVLPARGKFLPVAADFGPDGRFYLLERAVSLTGFRSRLRRWHIGGNGPNAEEVLFETATGTHDNLEGLSVWRDDQHRLRATMISDDNFLALQRTEVVEYLLPD</sequence>
<dbReference type="AlphaFoldDB" id="A0A1H3AEW7"/>
<protein>
    <recommendedName>
        <fullName evidence="2">Phytase-like domain-containing protein</fullName>
    </recommendedName>
</protein>
<dbReference type="Pfam" id="PF13449">
    <property type="entry name" value="Phytase-like"/>
    <property type="match status" value="1"/>
</dbReference>
<dbReference type="STRING" id="985054.SAMN05444358_104152"/>
<accession>A0A1H3AEW7</accession>
<feature type="signal peptide" evidence="1">
    <location>
        <begin position="1"/>
        <end position="21"/>
    </location>
</feature>
<evidence type="ECO:0000313" key="4">
    <source>
        <dbReference type="Proteomes" id="UP000183400"/>
    </source>
</evidence>
<evidence type="ECO:0000259" key="2">
    <source>
        <dbReference type="Pfam" id="PF13449"/>
    </source>
</evidence>
<dbReference type="PIRSF" id="PIRSF031900">
    <property type="entry name" value="UCP031900"/>
    <property type="match status" value="1"/>
</dbReference>
<reference evidence="4" key="1">
    <citation type="submission" date="2016-10" db="EMBL/GenBank/DDBJ databases">
        <authorList>
            <person name="Varghese N."/>
            <person name="Submissions S."/>
        </authorList>
    </citation>
    <scope>NUCLEOTIDE SEQUENCE [LARGE SCALE GENOMIC DNA]</scope>
    <source>
        <strain evidence="4">DSM 27839</strain>
    </source>
</reference>
<dbReference type="InterPro" id="IPR014567">
    <property type="entry name" value="UCP031900"/>
</dbReference>
<evidence type="ECO:0000313" key="3">
    <source>
        <dbReference type="EMBL" id="SDX28257.1"/>
    </source>
</evidence>
<dbReference type="EMBL" id="FNNP01000004">
    <property type="protein sequence ID" value="SDX28257.1"/>
    <property type="molecule type" value="Genomic_DNA"/>
</dbReference>
<dbReference type="OrthoDB" id="9798693at2"/>
<feature type="domain" description="Phytase-like" evidence="2">
    <location>
        <begin position="41"/>
        <end position="279"/>
    </location>
</feature>
<name>A0A1H3AEW7_9RHOB</name>
<feature type="chain" id="PRO_5010223652" description="Phytase-like domain-containing protein" evidence="1">
    <location>
        <begin position="22"/>
        <end position="294"/>
    </location>
</feature>
<dbReference type="SUPFAM" id="SSF101898">
    <property type="entry name" value="NHL repeat"/>
    <property type="match status" value="1"/>
</dbReference>
<keyword evidence="4" id="KW-1185">Reference proteome</keyword>
<dbReference type="RefSeq" id="WP_074737271.1">
    <property type="nucleotide sequence ID" value="NZ_FNNP01000004.1"/>
</dbReference>
<dbReference type="Proteomes" id="UP000183400">
    <property type="component" value="Unassembled WGS sequence"/>
</dbReference>
<gene>
    <name evidence="3" type="ORF">SAMN05444358_104152</name>
</gene>
<proteinExistence type="predicted"/>